<evidence type="ECO:0000313" key="3">
    <source>
        <dbReference type="Proteomes" id="UP000649617"/>
    </source>
</evidence>
<proteinExistence type="predicted"/>
<evidence type="ECO:0000256" key="1">
    <source>
        <dbReference type="SAM" id="MobiDB-lite"/>
    </source>
</evidence>
<protein>
    <submittedName>
        <fullName evidence="2">Uncharacterized protein</fullName>
    </submittedName>
</protein>
<feature type="non-terminal residue" evidence="2">
    <location>
        <position position="1"/>
    </location>
</feature>
<dbReference type="EMBL" id="CAJNIZ010047996">
    <property type="protein sequence ID" value="CAE7779837.1"/>
    <property type="molecule type" value="Genomic_DNA"/>
</dbReference>
<reference evidence="2" key="1">
    <citation type="submission" date="2021-02" db="EMBL/GenBank/DDBJ databases">
        <authorList>
            <person name="Dougan E. K."/>
            <person name="Rhodes N."/>
            <person name="Thang M."/>
            <person name="Chan C."/>
        </authorList>
    </citation>
    <scope>NUCLEOTIDE SEQUENCE</scope>
</reference>
<comment type="caution">
    <text evidence="2">The sequence shown here is derived from an EMBL/GenBank/DDBJ whole genome shotgun (WGS) entry which is preliminary data.</text>
</comment>
<sequence>MPVSSFEHIYKDTNLAQSVLTRAGRWNCATETIEAAVAALGGGTDKVPEHQSGEASSDLEPPSEVFSEAPEMEADDFEEASFYAGGLGSIVRVDSSSNLPVVFRHRSSRVVHISREDHPDDEGEMSVLVCGRVANAMAAVDSEALFKAKRRQLKLPDDAATKMTAKGWTAYGAFAFAVPGDPGKISDSDFRSIVCQPVLGSEQEHVPKLRRLHFEAFAITAAELKRTAEVQESDQPRKLPAVELAARYDVLQQRVKPLRLVDKLEPSQALVNHAAHMLEEQRIKYVEWFRCTSRAQEVNAVKEDSSLKLLQSSKEGAVLLRDPESGLRASTGSDLEVMQALRRRGAAYDLAAIMSFEAHEKLIDALFSEYRWEVTPGHHPVSFSQLQMVDRGPSEMTRSGLAPTASGGMPLDDVIVQVLALPAIHWKRKAGSMQESATHAADKS</sequence>
<dbReference type="OrthoDB" id="436644at2759"/>
<accession>A0A812YH20</accession>
<name>A0A812YH20_SYMPI</name>
<evidence type="ECO:0000313" key="2">
    <source>
        <dbReference type="EMBL" id="CAE7779837.1"/>
    </source>
</evidence>
<gene>
    <name evidence="2" type="ORF">SPIL2461_LOCUS23151</name>
</gene>
<dbReference type="Proteomes" id="UP000649617">
    <property type="component" value="Unassembled WGS sequence"/>
</dbReference>
<organism evidence="2 3">
    <name type="scientific">Symbiodinium pilosum</name>
    <name type="common">Dinoflagellate</name>
    <dbReference type="NCBI Taxonomy" id="2952"/>
    <lineage>
        <taxon>Eukaryota</taxon>
        <taxon>Sar</taxon>
        <taxon>Alveolata</taxon>
        <taxon>Dinophyceae</taxon>
        <taxon>Suessiales</taxon>
        <taxon>Symbiodiniaceae</taxon>
        <taxon>Symbiodinium</taxon>
    </lineage>
</organism>
<keyword evidence="3" id="KW-1185">Reference proteome</keyword>
<feature type="region of interest" description="Disordered" evidence="1">
    <location>
        <begin position="43"/>
        <end position="67"/>
    </location>
</feature>
<dbReference type="AlphaFoldDB" id="A0A812YH20"/>